<keyword evidence="8" id="KW-1185">Reference proteome</keyword>
<reference evidence="6 8" key="2">
    <citation type="submission" date="2017-05" db="EMBL/GenBank/DDBJ databases">
        <authorList>
            <person name="Blom J."/>
        </authorList>
    </citation>
    <scope>NUCLEOTIDE SEQUENCE [LARGE SCALE GENOMIC DNA]</scope>
    <source>
        <strain evidence="6">PD885</strain>
    </source>
</reference>
<gene>
    <name evidence="6" type="primary">plcN</name>
    <name evidence="7" type="ORF">PD5205_00475</name>
    <name evidence="6" type="ORF">PD885_03534</name>
</gene>
<keyword evidence="3" id="KW-0732">Signal</keyword>
<comment type="similarity">
    <text evidence="1">Belongs to the bacterial phospholipase C family.</text>
</comment>
<dbReference type="InterPro" id="IPR019546">
    <property type="entry name" value="TAT_signal_bac_arc"/>
</dbReference>
<dbReference type="PROSITE" id="PS51318">
    <property type="entry name" value="TAT"/>
    <property type="match status" value="1"/>
</dbReference>
<dbReference type="InterPro" id="IPR017767">
    <property type="entry name" value="PC-PLC"/>
</dbReference>
<sequence>MMSSPSRRNFLKRVAALTAAGALPSSIGRALALPANSRTGTLRDIEHVVILMQENRSFDHYFGALRGVRGFGDPRPLQLRDGHPVWSQPAADGRRLLPFAFDSQNTCAPLIKSLDHSWKAGQGQDPARWAEYDAWVPYKGELTMGYFQRHDIPYYHALADAFTICDGYFCSLHGPTNPNRMYLFTGTSGPSVGNVGAQAVTNADDGNFTADMELDKPGYAAMDWTTYAQRLQAAGVDWRVYQEYDNFGCNSLAYFSHYRDLQPSDERYRRARACVPGSTAENAATTQADHLVAALAADVQANRLPQVSWIIPPTAYCEHPEAPPAYGESLVARLIDALTSNPAVWAKTALIINYDENDGFFDHVPAPLPALDARMGRSNVDTRGEVYEGLPIGLGIRVPMLVISPWTRGGWVNSQVFDHTSVLRLLERRFGVAEPNISPWRRAVSGDLTSVFDFCNPDDSALSAFPAIDDYRARTAAIRNKPLPVPPTAASMPRQEPGQRPARALPYALQVNARVHNENDVQLQFVNSGAAAAAFNVHSSAANGGPWYYTVLPGTQLDDVPVGAAQNGSYALSVHGPNGFLREFAGELAAAATQSAAPWLEARQDGELLVLEIGNAGHQPCTLQLRALDYAAPTMRSLRLAAGQRETIRLALAASDHWYDVVLDQPGATFRRRLAGHLETGKPSRSDPAFGRA</sequence>
<dbReference type="Gene3D" id="3.40.720.10">
    <property type="entry name" value="Alkaline Phosphatase, subunit A"/>
    <property type="match status" value="1"/>
</dbReference>
<dbReference type="Proteomes" id="UP000195953">
    <property type="component" value="Chromosome 1"/>
</dbReference>
<evidence type="ECO:0000313" key="9">
    <source>
        <dbReference type="Proteomes" id="UP000195953"/>
    </source>
</evidence>
<dbReference type="InterPro" id="IPR008475">
    <property type="entry name" value="PLipase_C_C"/>
</dbReference>
<dbReference type="GeneID" id="61895805"/>
<protein>
    <recommendedName>
        <fullName evidence="2">phospholipase C</fullName>
        <ecNumber evidence="2">3.1.4.3</ecNumber>
    </recommendedName>
</protein>
<dbReference type="EC" id="3.1.4.3" evidence="2"/>
<dbReference type="Pfam" id="PF05506">
    <property type="entry name" value="PLipase_C_C"/>
    <property type="match status" value="2"/>
</dbReference>
<dbReference type="InterPro" id="IPR007312">
    <property type="entry name" value="Phosphoesterase"/>
</dbReference>
<dbReference type="EMBL" id="LT853882">
    <property type="protein sequence ID" value="SMR00755.1"/>
    <property type="molecule type" value="Genomic_DNA"/>
</dbReference>
<keyword evidence="4 6" id="KW-0378">Hydrolase</keyword>
<evidence type="ECO:0000256" key="3">
    <source>
        <dbReference type="ARBA" id="ARBA00022729"/>
    </source>
</evidence>
<evidence type="ECO:0000256" key="2">
    <source>
        <dbReference type="ARBA" id="ARBA00012018"/>
    </source>
</evidence>
<dbReference type="CDD" id="cd16014">
    <property type="entry name" value="PLC"/>
    <property type="match status" value="1"/>
</dbReference>
<feature type="domain" description="Bacterial phospholipase C C-terminal" evidence="5">
    <location>
        <begin position="607"/>
        <end position="677"/>
    </location>
</feature>
<dbReference type="RefSeq" id="WP_002814611.1">
    <property type="nucleotide sequence ID" value="NZ_CP016830.1"/>
</dbReference>
<dbReference type="GO" id="GO:0034480">
    <property type="term" value="F:phosphatidylcholine phospholipase C activity"/>
    <property type="evidence" value="ECO:0007669"/>
    <property type="project" value="UniProtKB-EC"/>
</dbReference>
<dbReference type="PANTHER" id="PTHR31956:SF1">
    <property type="entry name" value="NON-SPECIFIC PHOSPHOLIPASE C1"/>
    <property type="match status" value="1"/>
</dbReference>
<organism evidence="7 9">
    <name type="scientific">Xanthomonas fragariae</name>
    <dbReference type="NCBI Taxonomy" id="48664"/>
    <lineage>
        <taxon>Bacteria</taxon>
        <taxon>Pseudomonadati</taxon>
        <taxon>Pseudomonadota</taxon>
        <taxon>Gammaproteobacteria</taxon>
        <taxon>Lysobacterales</taxon>
        <taxon>Lysobacteraceae</taxon>
        <taxon>Xanthomonas</taxon>
    </lineage>
</organism>
<evidence type="ECO:0000259" key="5">
    <source>
        <dbReference type="Pfam" id="PF05506"/>
    </source>
</evidence>
<dbReference type="eggNOG" id="COG3511">
    <property type="taxonomic scope" value="Bacteria"/>
</dbReference>
<dbReference type="OrthoDB" id="9770871at2"/>
<dbReference type="PANTHER" id="PTHR31956">
    <property type="entry name" value="NON-SPECIFIC PHOSPHOLIPASE C4-RELATED"/>
    <property type="match status" value="1"/>
</dbReference>
<dbReference type="SUPFAM" id="SSF53649">
    <property type="entry name" value="Alkaline phosphatase-like"/>
    <property type="match status" value="1"/>
</dbReference>
<evidence type="ECO:0000313" key="8">
    <source>
        <dbReference type="Proteomes" id="UP000195877"/>
    </source>
</evidence>
<dbReference type="STRING" id="48664.BER92_02295"/>
<dbReference type="InterPro" id="IPR017850">
    <property type="entry name" value="Alkaline_phosphatase_core_sf"/>
</dbReference>
<dbReference type="GO" id="GO:0016042">
    <property type="term" value="P:lipid catabolic process"/>
    <property type="evidence" value="ECO:0007669"/>
    <property type="project" value="InterPro"/>
</dbReference>
<dbReference type="NCBIfam" id="TIGR03396">
    <property type="entry name" value="PC_PLC"/>
    <property type="match status" value="1"/>
</dbReference>
<evidence type="ECO:0000313" key="7">
    <source>
        <dbReference type="EMBL" id="SMR01795.1"/>
    </source>
</evidence>
<proteinExistence type="inferred from homology"/>
<dbReference type="AlphaFoldDB" id="A0A1Y6HB68"/>
<feature type="domain" description="Bacterial phospholipase C C-terminal" evidence="5">
    <location>
        <begin position="501"/>
        <end position="586"/>
    </location>
</feature>
<dbReference type="EMBL" id="LT853885">
    <property type="protein sequence ID" value="SMR01795.1"/>
    <property type="molecule type" value="Genomic_DNA"/>
</dbReference>
<dbReference type="Pfam" id="PF04185">
    <property type="entry name" value="Phosphoesterase"/>
    <property type="match status" value="1"/>
</dbReference>
<dbReference type="KEGG" id="xfr:BER92_02295"/>
<name>A0A1Y6HB68_9XANT</name>
<dbReference type="InterPro" id="IPR006311">
    <property type="entry name" value="TAT_signal"/>
</dbReference>
<reference evidence="7 9" key="1">
    <citation type="submission" date="2017-05" db="EMBL/GenBank/DDBJ databases">
        <authorList>
            <person name="Song R."/>
            <person name="Chenine A.L."/>
            <person name="Ruprecht R.M."/>
        </authorList>
    </citation>
    <scope>NUCLEOTIDE SEQUENCE [LARGE SCALE GENOMIC DNA]</scope>
    <source>
        <strain evidence="7">PD5205</strain>
    </source>
</reference>
<evidence type="ECO:0000256" key="1">
    <source>
        <dbReference type="ARBA" id="ARBA00009717"/>
    </source>
</evidence>
<dbReference type="NCBIfam" id="TIGR01409">
    <property type="entry name" value="TAT_signal_seq"/>
    <property type="match status" value="1"/>
</dbReference>
<evidence type="ECO:0000313" key="6">
    <source>
        <dbReference type="EMBL" id="SMR00755.1"/>
    </source>
</evidence>
<accession>A0A1Y6HB68</accession>
<evidence type="ECO:0000256" key="4">
    <source>
        <dbReference type="ARBA" id="ARBA00022801"/>
    </source>
</evidence>
<dbReference type="Proteomes" id="UP000195877">
    <property type="component" value="Chromosome 1"/>
</dbReference>